<dbReference type="PANTHER" id="PTHR34763:SF1">
    <property type="entry name" value="PROTEIN FAM104A"/>
    <property type="match status" value="1"/>
</dbReference>
<comment type="caution">
    <text evidence="2">The sequence shown here is derived from an EMBL/GenBank/DDBJ whole genome shotgun (WGS) entry which is preliminary data.</text>
</comment>
<sequence length="132" mass="14733">MHSFLMLTESRKRRHPCDAEEMQILPQNKRLVTDPFFPELGRDVWDSESSSNDSSVYSSPERLAGASSINQSTNEKGKCIGQDLCTSSGSGHLVEEPAFFSESDTSYHHINRILREAHFSSLQTRGQSGPTT</sequence>
<protein>
    <submittedName>
        <fullName evidence="2">Uncharacterized protein</fullName>
    </submittedName>
</protein>
<dbReference type="PANTHER" id="PTHR34763">
    <property type="entry name" value="PROTEIN FAM104A"/>
    <property type="match status" value="1"/>
</dbReference>
<dbReference type="AlphaFoldDB" id="A0AAD9DU40"/>
<proteinExistence type="predicted"/>
<feature type="compositionally biased region" description="Low complexity" evidence="1">
    <location>
        <begin position="47"/>
        <end position="59"/>
    </location>
</feature>
<feature type="region of interest" description="Disordered" evidence="1">
    <location>
        <begin position="42"/>
        <end position="77"/>
    </location>
</feature>
<reference evidence="2" key="1">
    <citation type="submission" date="2023-03" db="EMBL/GenBank/DDBJ databases">
        <title>Electrophorus voltai genome.</title>
        <authorList>
            <person name="Bian C."/>
        </authorList>
    </citation>
    <scope>NUCLEOTIDE SEQUENCE</scope>
    <source>
        <strain evidence="2">CB-2022</strain>
        <tissue evidence="2">Muscle</tissue>
    </source>
</reference>
<gene>
    <name evidence="2" type="ORF">P4O66_010944</name>
</gene>
<evidence type="ECO:0000313" key="2">
    <source>
        <dbReference type="EMBL" id="KAK1794041.1"/>
    </source>
</evidence>
<keyword evidence="3" id="KW-1185">Reference proteome</keyword>
<evidence type="ECO:0000256" key="1">
    <source>
        <dbReference type="SAM" id="MobiDB-lite"/>
    </source>
</evidence>
<dbReference type="Proteomes" id="UP001239994">
    <property type="component" value="Unassembled WGS sequence"/>
</dbReference>
<dbReference type="EMBL" id="JAROKS010000017">
    <property type="protein sequence ID" value="KAK1794041.1"/>
    <property type="molecule type" value="Genomic_DNA"/>
</dbReference>
<dbReference type="InterPro" id="IPR029222">
    <property type="entry name" value="VCF1/2-like"/>
</dbReference>
<accession>A0AAD9DU40</accession>
<name>A0AAD9DU40_9TELE</name>
<evidence type="ECO:0000313" key="3">
    <source>
        <dbReference type="Proteomes" id="UP001239994"/>
    </source>
</evidence>
<organism evidence="2 3">
    <name type="scientific">Electrophorus voltai</name>
    <dbReference type="NCBI Taxonomy" id="2609070"/>
    <lineage>
        <taxon>Eukaryota</taxon>
        <taxon>Metazoa</taxon>
        <taxon>Chordata</taxon>
        <taxon>Craniata</taxon>
        <taxon>Vertebrata</taxon>
        <taxon>Euteleostomi</taxon>
        <taxon>Actinopterygii</taxon>
        <taxon>Neopterygii</taxon>
        <taxon>Teleostei</taxon>
        <taxon>Ostariophysi</taxon>
        <taxon>Gymnotiformes</taxon>
        <taxon>Gymnotoidei</taxon>
        <taxon>Gymnotidae</taxon>
        <taxon>Electrophorus</taxon>
    </lineage>
</organism>
<dbReference type="Pfam" id="PF15434">
    <property type="entry name" value="FAM104"/>
    <property type="match status" value="1"/>
</dbReference>